<dbReference type="Pfam" id="PF08282">
    <property type="entry name" value="Hydrolase_3"/>
    <property type="match status" value="1"/>
</dbReference>
<dbReference type="GO" id="GO:0005829">
    <property type="term" value="C:cytosol"/>
    <property type="evidence" value="ECO:0007669"/>
    <property type="project" value="TreeGrafter"/>
</dbReference>
<dbReference type="AlphaFoldDB" id="A0A4Q0PAI8"/>
<dbReference type="GO" id="GO:0000287">
    <property type="term" value="F:magnesium ion binding"/>
    <property type="evidence" value="ECO:0007669"/>
    <property type="project" value="TreeGrafter"/>
</dbReference>
<evidence type="ECO:0000313" key="2">
    <source>
        <dbReference type="Proteomes" id="UP000289238"/>
    </source>
</evidence>
<evidence type="ECO:0000313" key="1">
    <source>
        <dbReference type="EMBL" id="RXG23737.1"/>
    </source>
</evidence>
<dbReference type="Proteomes" id="UP000289238">
    <property type="component" value="Unassembled WGS sequence"/>
</dbReference>
<dbReference type="NCBIfam" id="TIGR00099">
    <property type="entry name" value="Cof-subfamily"/>
    <property type="match status" value="1"/>
</dbReference>
<dbReference type="InterPro" id="IPR000150">
    <property type="entry name" value="Cof"/>
</dbReference>
<evidence type="ECO:0008006" key="3">
    <source>
        <dbReference type="Google" id="ProtNLM"/>
    </source>
</evidence>
<organism evidence="1 2">
    <name type="scientific">Leeuwenhoekiella aequorea</name>
    <dbReference type="NCBI Taxonomy" id="283736"/>
    <lineage>
        <taxon>Bacteria</taxon>
        <taxon>Pseudomonadati</taxon>
        <taxon>Bacteroidota</taxon>
        <taxon>Flavobacteriia</taxon>
        <taxon>Flavobacteriales</taxon>
        <taxon>Flavobacteriaceae</taxon>
        <taxon>Leeuwenhoekiella</taxon>
    </lineage>
</organism>
<dbReference type="SUPFAM" id="SSF56784">
    <property type="entry name" value="HAD-like"/>
    <property type="match status" value="1"/>
</dbReference>
<dbReference type="SFLD" id="SFLDG01144">
    <property type="entry name" value="C2.B.4:_PGP_Like"/>
    <property type="match status" value="1"/>
</dbReference>
<dbReference type="PANTHER" id="PTHR10000:SF53">
    <property type="entry name" value="5-AMINO-6-(5-PHOSPHO-D-RIBITYLAMINO)URACIL PHOSPHATASE YBJI-RELATED"/>
    <property type="match status" value="1"/>
</dbReference>
<dbReference type="InterPro" id="IPR006379">
    <property type="entry name" value="HAD-SF_hydro_IIB"/>
</dbReference>
<dbReference type="PROSITE" id="PS01228">
    <property type="entry name" value="COF_1"/>
    <property type="match status" value="1"/>
</dbReference>
<keyword evidence="2" id="KW-1185">Reference proteome</keyword>
<name>A0A4Q0PAI8_9FLAO</name>
<dbReference type="InterPro" id="IPR023214">
    <property type="entry name" value="HAD_sf"/>
</dbReference>
<dbReference type="EMBL" id="QOVM01000002">
    <property type="protein sequence ID" value="RXG23737.1"/>
    <property type="molecule type" value="Genomic_DNA"/>
</dbReference>
<accession>A0A4Q0PAI8</accession>
<comment type="caution">
    <text evidence="1">The sequence shown here is derived from an EMBL/GenBank/DDBJ whole genome shotgun (WGS) entry which is preliminary data.</text>
</comment>
<gene>
    <name evidence="1" type="ORF">DSM00_1353</name>
</gene>
<dbReference type="CDD" id="cd07518">
    <property type="entry name" value="HAD_YbiV-Like"/>
    <property type="match status" value="1"/>
</dbReference>
<dbReference type="SFLD" id="SFLDS00003">
    <property type="entry name" value="Haloacid_Dehalogenase"/>
    <property type="match status" value="1"/>
</dbReference>
<proteinExistence type="predicted"/>
<dbReference type="Gene3D" id="3.40.50.1000">
    <property type="entry name" value="HAD superfamily/HAD-like"/>
    <property type="match status" value="1"/>
</dbReference>
<dbReference type="RefSeq" id="WP_128757242.1">
    <property type="nucleotide sequence ID" value="NZ_QOVM01000002.1"/>
</dbReference>
<sequence>MDLSQVKLVVSDMDGTLLNDKGVVSDLFFEQFEQLKKHDVKFVAASGRQYYSMIHKLEPIKDEITIIAENGGMTVIAEEVTDTCTIDTNTVHDLIRDMRKIEDAHIVLCGKKQAYVESKHQEFLNIFDEYYFRYNLVDDLTEIEDDDFFKIAVYSFGGSEKTTYPAVKHLEDRIKAKVSGENWLDLSHLHTDKGRALKIIQSKLNISKEETMVFGDYNNDIEMLALAHFSYAMQNAHPNIIKAANYSTKTNNENGVEYILGKLIEAKEQLVTK</sequence>
<dbReference type="OrthoDB" id="9814970at2"/>
<dbReference type="SFLD" id="SFLDG01140">
    <property type="entry name" value="C2.B:_Phosphomannomutase_and_P"/>
    <property type="match status" value="1"/>
</dbReference>
<reference evidence="1 2" key="1">
    <citation type="submission" date="2018-07" db="EMBL/GenBank/DDBJ databases">
        <title>Leeuwenhoekiella genomics.</title>
        <authorList>
            <person name="Tahon G."/>
            <person name="Willems A."/>
        </authorList>
    </citation>
    <scope>NUCLEOTIDE SEQUENCE [LARGE SCALE GENOMIC DNA]</scope>
    <source>
        <strain evidence="1 2">LMG 22550</strain>
    </source>
</reference>
<dbReference type="GO" id="GO:0016791">
    <property type="term" value="F:phosphatase activity"/>
    <property type="evidence" value="ECO:0007669"/>
    <property type="project" value="TreeGrafter"/>
</dbReference>
<protein>
    <recommendedName>
        <fullName evidence="3">Cof subfamily protein (Haloacid dehalogenase superfamily)/HAD superfamily hydrolase (TIGR01484 family)</fullName>
    </recommendedName>
</protein>
<dbReference type="PANTHER" id="PTHR10000">
    <property type="entry name" value="PHOSPHOSERINE PHOSPHATASE"/>
    <property type="match status" value="1"/>
</dbReference>
<dbReference type="Gene3D" id="3.30.1240.10">
    <property type="match status" value="1"/>
</dbReference>
<dbReference type="NCBIfam" id="TIGR01484">
    <property type="entry name" value="HAD-SF-IIB"/>
    <property type="match status" value="1"/>
</dbReference>
<dbReference type="InterPro" id="IPR036412">
    <property type="entry name" value="HAD-like_sf"/>
</dbReference>